<evidence type="ECO:0000259" key="3">
    <source>
        <dbReference type="PROSITE" id="PS50010"/>
    </source>
</evidence>
<feature type="compositionally biased region" description="Low complexity" evidence="2">
    <location>
        <begin position="359"/>
        <end position="368"/>
    </location>
</feature>
<keyword evidence="1" id="KW-0677">Repeat</keyword>
<dbReference type="Pfam" id="PF00621">
    <property type="entry name" value="RhoGEF"/>
    <property type="match status" value="1"/>
</dbReference>
<feature type="compositionally biased region" description="Polar residues" evidence="2">
    <location>
        <begin position="813"/>
        <end position="822"/>
    </location>
</feature>
<dbReference type="Pfam" id="PF02493">
    <property type="entry name" value="MORN"/>
    <property type="match status" value="17"/>
</dbReference>
<feature type="compositionally biased region" description="Basic and acidic residues" evidence="2">
    <location>
        <begin position="644"/>
        <end position="658"/>
    </location>
</feature>
<feature type="region of interest" description="Disordered" evidence="2">
    <location>
        <begin position="410"/>
        <end position="448"/>
    </location>
</feature>
<feature type="compositionally biased region" description="Polar residues" evidence="2">
    <location>
        <begin position="78"/>
        <end position="94"/>
    </location>
</feature>
<dbReference type="SMART" id="SM00698">
    <property type="entry name" value="MORN"/>
    <property type="match status" value="17"/>
</dbReference>
<proteinExistence type="predicted"/>
<feature type="compositionally biased region" description="Low complexity" evidence="2">
    <location>
        <begin position="338"/>
        <end position="347"/>
    </location>
</feature>
<dbReference type="PANTHER" id="PTHR43215:SF14">
    <property type="entry name" value="RADIAL SPOKE HEAD 1 HOMOLOG"/>
    <property type="match status" value="1"/>
</dbReference>
<evidence type="ECO:0000256" key="2">
    <source>
        <dbReference type="SAM" id="MobiDB-lite"/>
    </source>
</evidence>
<dbReference type="InterPro" id="IPR035899">
    <property type="entry name" value="DBL_dom_sf"/>
</dbReference>
<dbReference type="Proteomes" id="UP001159405">
    <property type="component" value="Unassembled WGS sequence"/>
</dbReference>
<dbReference type="SUPFAM" id="SSF48065">
    <property type="entry name" value="DBL homology domain (DH-domain)"/>
    <property type="match status" value="1"/>
</dbReference>
<evidence type="ECO:0000256" key="1">
    <source>
        <dbReference type="ARBA" id="ARBA00022737"/>
    </source>
</evidence>
<sequence length="1653" mass="183984">MALEENEKITRIETILEVEEEVKITPPARRKKAERMKNKSAGKLSSQACSDATKRTSLGEETESLVVATPNVDEHNLKTSTPELSPQVNTMNNAESHEGKNGMLENSWKEESGGDNEAPFGNSHENSFMNTNTTVDFESQLNSAATSKESEEVAEALSVLSDRKEDLKANRLENCVSPDITSGCTSQDEDSFYSAEEAETTASELISAPALPKLSEELNEQSVELQNHELVSSSNGEKGNLNEKTGVETLQQDTADLSKKQTFNTSECADKPLEILASTNKEKSCENRKTLSQINDKDSLSTETSLIDSNNIANRDVSATAVSIDSANSDLLSEKGTAAAAAATGGDLEADTESEEEWSSSSDTSSTEGEYDVDYFEIHHGIQRSGSRDDDSKDGLKEILLAFPSGTELVSVTTDSEDDSNRGDTPRKNFRDGEESLLDSSLLEGEDDSDTGLKMLACFSPEGECPVVVDDTTSGQEKVDVKIVHESEKNDDKLNNGTNAPLLESSLDEVSAHDNSDLSDINNAGLLDSIDGMPLQSTSVDSSSSKEEKNNLDKKRSGSFRLIKSNGSLKIVCETTVTKEDVKEARLKMQSVKGESSLSSSSQSVSDSTDAEEVLQSAVSEAKTINEEFKTICDHIASLDKATSEDAKGADSEHDARVDGGGNDSVDSGAVLMSEDSSASEKQKMPTLNLEGVTVNESATEEMGDCATEGKVDKRDEEDLFPFNNKKKQRPKVMLGKRYSLDTETNLLSPEDDTIELKNFGNSGSFKTRPSPCVSTEAQTTSAEATAVDGLEDTTATPLPPQRKNSGRLIHSESFSPGFTRSVNHRQKEPYGKSLSKRPRSERRSKTLPNNVFDVFGAFKTSSSTPSSTPESVGPITLITDNLPANFPGFPIDRRAQVALELYTTERSYVRSLETILQLFKRPCEEQKLLEKKEITTMFLNCHDIFVVNKDLLFMLLERINHWHDHQCIGDIFLDQSFKIIERMKNYAKYCNNYDSAETLYKQKIKKSRDFEAFVNRCYEHPICQPGLNLPAYLIKVVQRIPRYLLLLENLLKRTPESHPDHGNLGKALTKMDNLAIYINNQLQTVVGLKAFEELRSRVMGLKAFEVAGRALIKEADVVVNSNKKTYKCLLFNDILVFGLRGVTKSNEFQKLELTTLWCMDLEDNNPQSGKEDSLEIFTPENSYIMYAGTKNEKKVWLQKLRTTIAMALHGPEATEKDEIDSRKAKFTYQDGCTFCGHFVSGKRNGEGTLSWPNQARYQGEWEDDDRCGWGELMYNSGDKYKGEWLDDKQHGVGTMEYMHGDVYHGQWYQGDMHGKGAITFKNGDRFDGDFYQNEIQGNGELRCVSGLAYRGEWRHSKKHGKGKMHFPNGDVYIGEFANDRISGQGEMKYADGSVYNGQWVDNQRGGQGKFESPDGTHYFGGWSKDHINGKGCMHYSNGDCYDGNWFKNTRYGQGVMKYSNGDVYEGVFEYDLCSKSGKMTYKDGSVYEGNWDNGLRHGKGKMVYANKKTVFEGDWKYGMRFGEGVLTYTNGAGYRGQWVLDKENGRGMFTDPSTGYHYEGEWKNGLKHGKGVEATKEGRYEGEWRDDMRHGQGTEILSCATEYEGRWKENRKHGPGTKKLKTGMTEDQVWHEGKQINVTSIVVTELPLIQRR</sequence>
<evidence type="ECO:0000313" key="5">
    <source>
        <dbReference type="Proteomes" id="UP001159405"/>
    </source>
</evidence>
<feature type="region of interest" description="Disordered" evidence="2">
    <location>
        <begin position="759"/>
        <end position="847"/>
    </location>
</feature>
<feature type="region of interest" description="Disordered" evidence="2">
    <location>
        <begin position="338"/>
        <end position="369"/>
    </location>
</feature>
<dbReference type="PANTHER" id="PTHR43215">
    <property type="entry name" value="RADIAL SPOKE HEAD 1 HOMOLOG"/>
    <property type="match status" value="1"/>
</dbReference>
<feature type="region of interest" description="Disordered" evidence="2">
    <location>
        <begin position="529"/>
        <end position="557"/>
    </location>
</feature>
<dbReference type="PROSITE" id="PS50010">
    <property type="entry name" value="DH_2"/>
    <property type="match status" value="1"/>
</dbReference>
<organism evidence="4 5">
    <name type="scientific">Porites lobata</name>
    <dbReference type="NCBI Taxonomy" id="104759"/>
    <lineage>
        <taxon>Eukaryota</taxon>
        <taxon>Metazoa</taxon>
        <taxon>Cnidaria</taxon>
        <taxon>Anthozoa</taxon>
        <taxon>Hexacorallia</taxon>
        <taxon>Scleractinia</taxon>
        <taxon>Fungiina</taxon>
        <taxon>Poritidae</taxon>
        <taxon>Porites</taxon>
    </lineage>
</organism>
<feature type="region of interest" description="Disordered" evidence="2">
    <location>
        <begin position="644"/>
        <end position="684"/>
    </location>
</feature>
<name>A0ABN8Q554_9CNID</name>
<dbReference type="Gene3D" id="2.30.29.30">
    <property type="entry name" value="Pleckstrin-homology domain (PH domain)/Phosphotyrosine-binding domain (PTB)"/>
    <property type="match status" value="1"/>
</dbReference>
<feature type="compositionally biased region" description="Basic residues" evidence="2">
    <location>
        <begin position="28"/>
        <end position="40"/>
    </location>
</feature>
<gene>
    <name evidence="4" type="ORF">PLOB_00050208</name>
</gene>
<dbReference type="SMART" id="SM00325">
    <property type="entry name" value="RhoGEF"/>
    <property type="match status" value="1"/>
</dbReference>
<feature type="domain" description="DH" evidence="3">
    <location>
        <begin position="894"/>
        <end position="1082"/>
    </location>
</feature>
<feature type="region of interest" description="Disordered" evidence="2">
    <location>
        <begin position="27"/>
        <end position="130"/>
    </location>
</feature>
<dbReference type="Gene3D" id="2.20.110.10">
    <property type="entry name" value="Histone H3 K4-specific methyltransferase SET7/9 N-terminal domain"/>
    <property type="match status" value="7"/>
</dbReference>
<comment type="caution">
    <text evidence="4">The sequence shown here is derived from an EMBL/GenBank/DDBJ whole genome shotgun (WGS) entry which is preliminary data.</text>
</comment>
<keyword evidence="5" id="KW-1185">Reference proteome</keyword>
<dbReference type="SMART" id="SM00233">
    <property type="entry name" value="PH"/>
    <property type="match status" value="1"/>
</dbReference>
<dbReference type="InterPro" id="IPR001849">
    <property type="entry name" value="PH_domain"/>
</dbReference>
<feature type="compositionally biased region" description="Basic and acidic residues" evidence="2">
    <location>
        <begin position="419"/>
        <end position="434"/>
    </location>
</feature>
<feature type="compositionally biased region" description="Low complexity" evidence="2">
    <location>
        <begin position="596"/>
        <end position="608"/>
    </location>
</feature>
<feature type="compositionally biased region" description="Acidic residues" evidence="2">
    <location>
        <begin position="348"/>
        <end position="358"/>
    </location>
</feature>
<evidence type="ECO:0000313" key="4">
    <source>
        <dbReference type="EMBL" id="CAH3154851.1"/>
    </source>
</evidence>
<feature type="compositionally biased region" description="Low complexity" evidence="2">
    <location>
        <begin position="775"/>
        <end position="787"/>
    </location>
</feature>
<feature type="region of interest" description="Disordered" evidence="2">
    <location>
        <begin position="590"/>
        <end position="612"/>
    </location>
</feature>
<dbReference type="SUPFAM" id="SSF82185">
    <property type="entry name" value="Histone H3 K4-specific methyltransferase SET7/9 N-terminal domain"/>
    <property type="match status" value="3"/>
</dbReference>
<accession>A0ABN8Q554</accession>
<dbReference type="EMBL" id="CALNXK010000099">
    <property type="protein sequence ID" value="CAH3154851.1"/>
    <property type="molecule type" value="Genomic_DNA"/>
</dbReference>
<dbReference type="InterPro" id="IPR000219">
    <property type="entry name" value="DH_dom"/>
</dbReference>
<feature type="compositionally biased region" description="Basic and acidic residues" evidence="2">
    <location>
        <begin position="544"/>
        <end position="556"/>
    </location>
</feature>
<dbReference type="InterPro" id="IPR003409">
    <property type="entry name" value="MORN"/>
</dbReference>
<protein>
    <recommendedName>
        <fullName evidence="3">DH domain-containing protein</fullName>
    </recommendedName>
</protein>
<dbReference type="CDD" id="cd00160">
    <property type="entry name" value="RhoGEF"/>
    <property type="match status" value="1"/>
</dbReference>
<reference evidence="4 5" key="1">
    <citation type="submission" date="2022-05" db="EMBL/GenBank/DDBJ databases">
        <authorList>
            <consortium name="Genoscope - CEA"/>
            <person name="William W."/>
        </authorList>
    </citation>
    <scope>NUCLEOTIDE SEQUENCE [LARGE SCALE GENOMIC DNA]</scope>
</reference>
<dbReference type="SUPFAM" id="SSF50729">
    <property type="entry name" value="PH domain-like"/>
    <property type="match status" value="1"/>
</dbReference>
<dbReference type="InterPro" id="IPR011993">
    <property type="entry name" value="PH-like_dom_sf"/>
</dbReference>
<dbReference type="Gene3D" id="1.20.900.10">
    <property type="entry name" value="Dbl homology (DH) domain"/>
    <property type="match status" value="1"/>
</dbReference>